<accession>A0ACB7FLR7</accession>
<feature type="non-terminal residue" evidence="1">
    <location>
        <position position="1"/>
    </location>
</feature>
<evidence type="ECO:0000313" key="1">
    <source>
        <dbReference type="EMBL" id="KAG8202354.1"/>
    </source>
</evidence>
<protein>
    <submittedName>
        <fullName evidence="1">Uncharacterized protein</fullName>
    </submittedName>
</protein>
<proteinExistence type="predicted"/>
<comment type="caution">
    <text evidence="1">The sequence shown here is derived from an EMBL/GenBank/DDBJ whole genome shotgun (WGS) entry which is preliminary data.</text>
</comment>
<keyword evidence="2" id="KW-1185">Reference proteome</keyword>
<dbReference type="EMBL" id="JAENJO010000007">
    <property type="protein sequence ID" value="KAG8202354.1"/>
    <property type="molecule type" value="Genomic_DNA"/>
</dbReference>
<organism evidence="1 2">
    <name type="scientific">Candida africana</name>
    <dbReference type="NCBI Taxonomy" id="241526"/>
    <lineage>
        <taxon>Eukaryota</taxon>
        <taxon>Fungi</taxon>
        <taxon>Dikarya</taxon>
        <taxon>Ascomycota</taxon>
        <taxon>Saccharomycotina</taxon>
        <taxon>Pichiomycetes</taxon>
        <taxon>Debaryomycetaceae</taxon>
        <taxon>Candida/Lodderomyces clade</taxon>
        <taxon>Candida</taxon>
    </lineage>
</organism>
<dbReference type="Proteomes" id="UP000742417">
    <property type="component" value="Unassembled WGS sequence"/>
</dbReference>
<gene>
    <name evidence="1" type="ORF">GWM34_02929</name>
</gene>
<sequence length="176" mass="20782">MGAWGAGYFDSDMSCDCWAELRHENTENALELIITYLQNVVNNNSYIEVDETDAAIVCSLLVIVLFTNYNWINETFTEKDIPKYVQEELEIFLNRYQKNWDKNYKNKQIEIKIKIKIGEQKEVVSIPKLANLSLKQVLNPKISESCELWVETEYYDEWKQRIQILVDKLEQIQTSQ</sequence>
<reference evidence="1" key="1">
    <citation type="submission" date="2020-12" db="EMBL/GenBank/DDBJ databases">
        <title>Draft Genome of Candida africana.</title>
        <authorList>
            <person name="Ayanbimpe G.M."/>
            <person name="Enweani I.B."/>
            <person name="Aguiyi J.C."/>
            <person name="Nnadi U.P."/>
            <person name="Izam Y."/>
            <person name="Ubani A."/>
            <person name="Ngene A.C."/>
        </authorList>
    </citation>
    <scope>NUCLEOTIDE SEQUENCE</scope>
    <source>
        <strain evidence="1">CEC4854</strain>
    </source>
</reference>
<evidence type="ECO:0000313" key="2">
    <source>
        <dbReference type="Proteomes" id="UP000742417"/>
    </source>
</evidence>
<name>A0ACB7FLR7_9ASCO</name>